<feature type="transmembrane region" description="Helical" evidence="7">
    <location>
        <begin position="44"/>
        <end position="63"/>
    </location>
</feature>
<dbReference type="InterPro" id="IPR017475">
    <property type="entry name" value="EPS_sugar_tfrase"/>
</dbReference>
<evidence type="ECO:0000256" key="1">
    <source>
        <dbReference type="ARBA" id="ARBA00004141"/>
    </source>
</evidence>
<dbReference type="EMBL" id="PFEF01000005">
    <property type="protein sequence ID" value="PJE64623.1"/>
    <property type="molecule type" value="Genomic_DNA"/>
</dbReference>
<dbReference type="PANTHER" id="PTHR30576">
    <property type="entry name" value="COLANIC BIOSYNTHESIS UDP-GLUCOSE LIPID CARRIER TRANSFERASE"/>
    <property type="match status" value="1"/>
</dbReference>
<dbReference type="InterPro" id="IPR003362">
    <property type="entry name" value="Bact_transf"/>
</dbReference>
<keyword evidence="6 7" id="KW-0472">Membrane</keyword>
<keyword evidence="5 7" id="KW-1133">Transmembrane helix</keyword>
<comment type="similarity">
    <text evidence="2">Belongs to the bacterial sugar transferase family.</text>
</comment>
<evidence type="ECO:0000256" key="2">
    <source>
        <dbReference type="ARBA" id="ARBA00006464"/>
    </source>
</evidence>
<protein>
    <recommendedName>
        <fullName evidence="8">Bacterial sugar transferase domain-containing protein</fullName>
    </recommendedName>
</protein>
<evidence type="ECO:0000256" key="3">
    <source>
        <dbReference type="ARBA" id="ARBA00022679"/>
    </source>
</evidence>
<evidence type="ECO:0000256" key="7">
    <source>
        <dbReference type="SAM" id="Phobius"/>
    </source>
</evidence>
<feature type="domain" description="Bacterial sugar transferase" evidence="8">
    <location>
        <begin position="267"/>
        <end position="464"/>
    </location>
</feature>
<dbReference type="AlphaFoldDB" id="A0A2M8KXL1"/>
<organism evidence="9 10">
    <name type="scientific">Candidatus Ryanbacteria bacterium CG10_big_fil_rev_8_21_14_0_10_43_42</name>
    <dbReference type="NCBI Taxonomy" id="1974864"/>
    <lineage>
        <taxon>Bacteria</taxon>
        <taxon>Candidatus Ryaniibacteriota</taxon>
    </lineage>
</organism>
<feature type="transmembrane region" description="Helical" evidence="7">
    <location>
        <begin position="7"/>
        <end position="32"/>
    </location>
</feature>
<keyword evidence="4 7" id="KW-0812">Transmembrane</keyword>
<evidence type="ECO:0000313" key="9">
    <source>
        <dbReference type="EMBL" id="PJE64623.1"/>
    </source>
</evidence>
<dbReference type="NCBIfam" id="TIGR03025">
    <property type="entry name" value="EPS_sugtrans"/>
    <property type="match status" value="1"/>
</dbReference>
<accession>A0A2M8KXL1</accession>
<sequence>MKQKQPITFFLLLGDIMALYVALGITLLIRYQTALREPWLIHKTPFTVVFIIWILFFFIAGLYDQSAWTADRSFRERFIRTMIASTAVAVILFYLIEAFGITPKTNLLIQAILTVLLILGWRIGANHIIRRSSKTNILFFGISDEVLGLAHTLKNNPHFGYYVSLLVDDGEKTASLDSSLPIIEFNTTVQRHIKEKQISLIVASRDIRSNREFVIMLYEALPLGIQVVDFPTFYESLTGKIPTSLISEIWFLENLVGIRKRAYEFSKRFFDIILGIMLGVVFLALLPVIILGILLSTPKDIWHHKKRRARKGDGRIFFRQRRVGKNGKEFDFLKFRSQRLGSEQMSGVKDMQNDPRVYPFGTFLRMFYLDELPQIWNVLKGDMSLIGPRPERPHYVAELREKIPFYDMRLLVTPGITGWAQVNMENDASVEDAPQKMQYDLYYIKNRSLVLDLTIALKTIAVLLSREGR</sequence>
<evidence type="ECO:0000256" key="4">
    <source>
        <dbReference type="ARBA" id="ARBA00022692"/>
    </source>
</evidence>
<dbReference type="Pfam" id="PF02397">
    <property type="entry name" value="Bac_transf"/>
    <property type="match status" value="1"/>
</dbReference>
<evidence type="ECO:0000256" key="5">
    <source>
        <dbReference type="ARBA" id="ARBA00022989"/>
    </source>
</evidence>
<comment type="subcellular location">
    <subcellularLocation>
        <location evidence="1">Membrane</location>
        <topology evidence="1">Multi-pass membrane protein</topology>
    </subcellularLocation>
</comment>
<dbReference type="PANTHER" id="PTHR30576:SF0">
    <property type="entry name" value="UNDECAPRENYL-PHOSPHATE N-ACETYLGALACTOSAMINYL 1-PHOSPHATE TRANSFERASE-RELATED"/>
    <property type="match status" value="1"/>
</dbReference>
<name>A0A2M8KXL1_9BACT</name>
<feature type="transmembrane region" description="Helical" evidence="7">
    <location>
        <begin position="83"/>
        <end position="101"/>
    </location>
</feature>
<dbReference type="Gene3D" id="3.40.50.720">
    <property type="entry name" value="NAD(P)-binding Rossmann-like Domain"/>
    <property type="match status" value="1"/>
</dbReference>
<feature type="transmembrane region" description="Helical" evidence="7">
    <location>
        <begin position="269"/>
        <end position="295"/>
    </location>
</feature>
<dbReference type="Proteomes" id="UP000229098">
    <property type="component" value="Unassembled WGS sequence"/>
</dbReference>
<dbReference type="GO" id="GO:0016780">
    <property type="term" value="F:phosphotransferase activity, for other substituted phosphate groups"/>
    <property type="evidence" value="ECO:0007669"/>
    <property type="project" value="TreeGrafter"/>
</dbReference>
<evidence type="ECO:0000256" key="6">
    <source>
        <dbReference type="ARBA" id="ARBA00023136"/>
    </source>
</evidence>
<keyword evidence="3" id="KW-0808">Transferase</keyword>
<comment type="caution">
    <text evidence="9">The sequence shown here is derived from an EMBL/GenBank/DDBJ whole genome shotgun (WGS) entry which is preliminary data.</text>
</comment>
<evidence type="ECO:0000313" key="10">
    <source>
        <dbReference type="Proteomes" id="UP000229098"/>
    </source>
</evidence>
<gene>
    <name evidence="9" type="ORF">COU90_02165</name>
</gene>
<reference evidence="10" key="1">
    <citation type="submission" date="2017-09" db="EMBL/GenBank/DDBJ databases">
        <title>Depth-based differentiation of microbial function through sediment-hosted aquifers and enrichment of novel symbionts in the deep terrestrial subsurface.</title>
        <authorList>
            <person name="Probst A.J."/>
            <person name="Ladd B."/>
            <person name="Jarett J.K."/>
            <person name="Geller-Mcgrath D.E."/>
            <person name="Sieber C.M.K."/>
            <person name="Emerson J.B."/>
            <person name="Anantharaman K."/>
            <person name="Thomas B.C."/>
            <person name="Malmstrom R."/>
            <person name="Stieglmeier M."/>
            <person name="Klingl A."/>
            <person name="Woyke T."/>
            <person name="Ryan C.M."/>
            <person name="Banfield J.F."/>
        </authorList>
    </citation>
    <scope>NUCLEOTIDE SEQUENCE [LARGE SCALE GENOMIC DNA]</scope>
</reference>
<proteinExistence type="inferred from homology"/>
<feature type="transmembrane region" description="Helical" evidence="7">
    <location>
        <begin position="107"/>
        <end position="124"/>
    </location>
</feature>
<dbReference type="GO" id="GO:0016020">
    <property type="term" value="C:membrane"/>
    <property type="evidence" value="ECO:0007669"/>
    <property type="project" value="UniProtKB-SubCell"/>
</dbReference>
<evidence type="ECO:0000259" key="8">
    <source>
        <dbReference type="Pfam" id="PF02397"/>
    </source>
</evidence>